<accession>A0AAD6VBB3</accession>
<dbReference type="Gene3D" id="2.60.40.420">
    <property type="entry name" value="Cupredoxins - blue copper proteins"/>
    <property type="match status" value="1"/>
</dbReference>
<dbReference type="Proteomes" id="UP001219525">
    <property type="component" value="Unassembled WGS sequence"/>
</dbReference>
<organism evidence="2 3">
    <name type="scientific">Mycena pura</name>
    <dbReference type="NCBI Taxonomy" id="153505"/>
    <lineage>
        <taxon>Eukaryota</taxon>
        <taxon>Fungi</taxon>
        <taxon>Dikarya</taxon>
        <taxon>Basidiomycota</taxon>
        <taxon>Agaricomycotina</taxon>
        <taxon>Agaricomycetes</taxon>
        <taxon>Agaricomycetidae</taxon>
        <taxon>Agaricales</taxon>
        <taxon>Marasmiineae</taxon>
        <taxon>Mycenaceae</taxon>
        <taxon>Mycena</taxon>
    </lineage>
</organism>
<name>A0AAD6VBB3_9AGAR</name>
<evidence type="ECO:0000313" key="3">
    <source>
        <dbReference type="Proteomes" id="UP001219525"/>
    </source>
</evidence>
<comment type="caution">
    <text evidence="2">The sequence shown here is derived from an EMBL/GenBank/DDBJ whole genome shotgun (WGS) entry which is preliminary data.</text>
</comment>
<proteinExistence type="predicted"/>
<feature type="domain" description="Plastocyanin-like" evidence="1">
    <location>
        <begin position="211"/>
        <end position="249"/>
    </location>
</feature>
<protein>
    <recommendedName>
        <fullName evidence="1">Plastocyanin-like domain-containing protein</fullName>
    </recommendedName>
</protein>
<keyword evidence="3" id="KW-1185">Reference proteome</keyword>
<dbReference type="GO" id="GO:0016491">
    <property type="term" value="F:oxidoreductase activity"/>
    <property type="evidence" value="ECO:0007669"/>
    <property type="project" value="InterPro"/>
</dbReference>
<gene>
    <name evidence="2" type="ORF">GGX14DRAFT_397904</name>
</gene>
<dbReference type="InterPro" id="IPR011706">
    <property type="entry name" value="Cu-oxidase_C"/>
</dbReference>
<reference evidence="2" key="1">
    <citation type="submission" date="2023-03" db="EMBL/GenBank/DDBJ databases">
        <title>Massive genome expansion in bonnet fungi (Mycena s.s.) driven by repeated elements and novel gene families across ecological guilds.</title>
        <authorList>
            <consortium name="Lawrence Berkeley National Laboratory"/>
            <person name="Harder C.B."/>
            <person name="Miyauchi S."/>
            <person name="Viragh M."/>
            <person name="Kuo A."/>
            <person name="Thoen E."/>
            <person name="Andreopoulos B."/>
            <person name="Lu D."/>
            <person name="Skrede I."/>
            <person name="Drula E."/>
            <person name="Henrissat B."/>
            <person name="Morin E."/>
            <person name="Kohler A."/>
            <person name="Barry K."/>
            <person name="LaButti K."/>
            <person name="Morin E."/>
            <person name="Salamov A."/>
            <person name="Lipzen A."/>
            <person name="Mereny Z."/>
            <person name="Hegedus B."/>
            <person name="Baldrian P."/>
            <person name="Stursova M."/>
            <person name="Weitz H."/>
            <person name="Taylor A."/>
            <person name="Grigoriev I.V."/>
            <person name="Nagy L.G."/>
            <person name="Martin F."/>
            <person name="Kauserud H."/>
        </authorList>
    </citation>
    <scope>NUCLEOTIDE SEQUENCE</scope>
    <source>
        <strain evidence="2">9144</strain>
    </source>
</reference>
<dbReference type="GO" id="GO:0005507">
    <property type="term" value="F:copper ion binding"/>
    <property type="evidence" value="ECO:0007669"/>
    <property type="project" value="InterPro"/>
</dbReference>
<dbReference type="AlphaFoldDB" id="A0AAD6VBB3"/>
<evidence type="ECO:0000313" key="2">
    <source>
        <dbReference type="EMBL" id="KAJ7204970.1"/>
    </source>
</evidence>
<sequence>MLQAHKVSQTPRRVHDSANAQMAFKRHESFSQLLLVFQGLPLAYGVSTGIARGWAVFRAFGHFQLIEKGPSSGSSFLTCRDIPALQPRRAYPPRATYTDCAGILELNANKPVNNYWICAPMTAHGSSAVLRTVPLLTSPPLGIWRSGQRECKGDSVGAPIQDPTSSAFEAIAAAPLAKGPGGGGGGGGGKAGPLKEIQLATLINPGAPVDDAPADHSIDLKPRRDVVAVEKGGVVICFHADNPGPWFLHWRLVSGQYLVLETLVKHYFKRPTFRGSGEAGSSRQ</sequence>
<evidence type="ECO:0000259" key="1">
    <source>
        <dbReference type="Pfam" id="PF07731"/>
    </source>
</evidence>
<dbReference type="EMBL" id="JARJCW010000045">
    <property type="protein sequence ID" value="KAJ7204970.1"/>
    <property type="molecule type" value="Genomic_DNA"/>
</dbReference>
<dbReference type="SUPFAM" id="SSF49503">
    <property type="entry name" value="Cupredoxins"/>
    <property type="match status" value="1"/>
</dbReference>
<dbReference type="Pfam" id="PF07731">
    <property type="entry name" value="Cu-oxidase_2"/>
    <property type="match status" value="1"/>
</dbReference>
<dbReference type="InterPro" id="IPR008972">
    <property type="entry name" value="Cupredoxin"/>
</dbReference>